<dbReference type="SUPFAM" id="SSF52540">
    <property type="entry name" value="P-loop containing nucleoside triphosphate hydrolases"/>
    <property type="match status" value="1"/>
</dbReference>
<gene>
    <name evidence="3" type="ORF">ACJIZ3_010388</name>
</gene>
<dbReference type="GO" id="GO:0005524">
    <property type="term" value="F:ATP binding"/>
    <property type="evidence" value="ECO:0007669"/>
    <property type="project" value="UniProtKB-KW"/>
</dbReference>
<comment type="caution">
    <text evidence="3">The sequence shown here is derived from an EMBL/GenBank/DDBJ whole genome shotgun (WGS) entry which is preliminary data.</text>
</comment>
<accession>A0ABD3TF71</accession>
<sequence length="128" mass="14188">MITQTKVSPDHRIQSFVLEKNQNRTICYLTPNTQDIAIDIEIGEYAWEARNPTVCIAQRIQIKKGYKVGICGSVGSGKTSFLSSLLGEIPRISGTGIQTYGSKAYVPQSAWIGSIPDLSEITYYLEKK</sequence>
<keyword evidence="4" id="KW-1185">Reference proteome</keyword>
<evidence type="ECO:0000256" key="2">
    <source>
        <dbReference type="ARBA" id="ARBA00022840"/>
    </source>
</evidence>
<dbReference type="InterPro" id="IPR050173">
    <property type="entry name" value="ABC_transporter_C-like"/>
</dbReference>
<dbReference type="PANTHER" id="PTHR24223:SF222">
    <property type="entry name" value="OS01G0902100 PROTEIN"/>
    <property type="match status" value="1"/>
</dbReference>
<keyword evidence="2" id="KW-0067">ATP-binding</keyword>
<evidence type="ECO:0000313" key="4">
    <source>
        <dbReference type="Proteomes" id="UP001634393"/>
    </source>
</evidence>
<dbReference type="Gene3D" id="3.40.50.300">
    <property type="entry name" value="P-loop containing nucleotide triphosphate hydrolases"/>
    <property type="match status" value="1"/>
</dbReference>
<evidence type="ECO:0000313" key="3">
    <source>
        <dbReference type="EMBL" id="KAL3835652.1"/>
    </source>
</evidence>
<proteinExistence type="predicted"/>
<protein>
    <recommendedName>
        <fullName evidence="5">ABC transporter domain-containing protein</fullName>
    </recommendedName>
</protein>
<keyword evidence="1" id="KW-0547">Nucleotide-binding</keyword>
<dbReference type="AlphaFoldDB" id="A0ABD3TF71"/>
<organism evidence="3 4">
    <name type="scientific">Penstemon smallii</name>
    <dbReference type="NCBI Taxonomy" id="265156"/>
    <lineage>
        <taxon>Eukaryota</taxon>
        <taxon>Viridiplantae</taxon>
        <taxon>Streptophyta</taxon>
        <taxon>Embryophyta</taxon>
        <taxon>Tracheophyta</taxon>
        <taxon>Spermatophyta</taxon>
        <taxon>Magnoliopsida</taxon>
        <taxon>eudicotyledons</taxon>
        <taxon>Gunneridae</taxon>
        <taxon>Pentapetalae</taxon>
        <taxon>asterids</taxon>
        <taxon>lamiids</taxon>
        <taxon>Lamiales</taxon>
        <taxon>Plantaginaceae</taxon>
        <taxon>Cheloneae</taxon>
        <taxon>Penstemon</taxon>
    </lineage>
</organism>
<name>A0ABD3TF71_9LAMI</name>
<dbReference type="EMBL" id="JBJXBP010000004">
    <property type="protein sequence ID" value="KAL3835652.1"/>
    <property type="molecule type" value="Genomic_DNA"/>
</dbReference>
<dbReference type="PANTHER" id="PTHR24223">
    <property type="entry name" value="ATP-BINDING CASSETTE SUB-FAMILY C"/>
    <property type="match status" value="1"/>
</dbReference>
<reference evidence="3 4" key="1">
    <citation type="submission" date="2024-12" db="EMBL/GenBank/DDBJ databases">
        <title>The unique morphological basis and parallel evolutionary history of personate flowers in Penstemon.</title>
        <authorList>
            <person name="Depatie T.H."/>
            <person name="Wessinger C.A."/>
        </authorList>
    </citation>
    <scope>NUCLEOTIDE SEQUENCE [LARGE SCALE GENOMIC DNA]</scope>
    <source>
        <strain evidence="3">WTNN_2</strain>
        <tissue evidence="3">Leaf</tissue>
    </source>
</reference>
<dbReference type="InterPro" id="IPR027417">
    <property type="entry name" value="P-loop_NTPase"/>
</dbReference>
<evidence type="ECO:0000256" key="1">
    <source>
        <dbReference type="ARBA" id="ARBA00022741"/>
    </source>
</evidence>
<dbReference type="Proteomes" id="UP001634393">
    <property type="component" value="Unassembled WGS sequence"/>
</dbReference>
<evidence type="ECO:0008006" key="5">
    <source>
        <dbReference type="Google" id="ProtNLM"/>
    </source>
</evidence>